<accession>A0A5S3WSW1</accession>
<feature type="domain" description="AMP-dependent synthetase/ligase" evidence="1">
    <location>
        <begin position="21"/>
        <end position="363"/>
    </location>
</feature>
<dbReference type="OrthoDB" id="9803968at2"/>
<protein>
    <submittedName>
        <fullName evidence="2">AMP-dependent synthetase</fullName>
    </submittedName>
</protein>
<evidence type="ECO:0000259" key="1">
    <source>
        <dbReference type="Pfam" id="PF00501"/>
    </source>
</evidence>
<comment type="caution">
    <text evidence="2">The sequence shown here is derived from an EMBL/GenBank/DDBJ whole genome shotgun (WGS) entry which is preliminary data.</text>
</comment>
<name>A0A5S3WSW1_9GAMM</name>
<dbReference type="Gene3D" id="3.40.50.12780">
    <property type="entry name" value="N-terminal domain of ligase-like"/>
    <property type="match status" value="1"/>
</dbReference>
<dbReference type="PANTHER" id="PTHR24096">
    <property type="entry name" value="LONG-CHAIN-FATTY-ACID--COA LIGASE"/>
    <property type="match status" value="1"/>
</dbReference>
<dbReference type="GO" id="GO:0016405">
    <property type="term" value="F:CoA-ligase activity"/>
    <property type="evidence" value="ECO:0007669"/>
    <property type="project" value="TreeGrafter"/>
</dbReference>
<dbReference type="RefSeq" id="WP_138550786.1">
    <property type="nucleotide sequence ID" value="NZ_PNCH01000014.1"/>
</dbReference>
<evidence type="ECO:0000313" key="2">
    <source>
        <dbReference type="EMBL" id="TMP31522.1"/>
    </source>
</evidence>
<dbReference type="Proteomes" id="UP000310249">
    <property type="component" value="Unassembled WGS sequence"/>
</dbReference>
<organism evidence="2 3">
    <name type="scientific">Pseudoalteromonas rubra</name>
    <dbReference type="NCBI Taxonomy" id="43658"/>
    <lineage>
        <taxon>Bacteria</taxon>
        <taxon>Pseudomonadati</taxon>
        <taxon>Pseudomonadota</taxon>
        <taxon>Gammaproteobacteria</taxon>
        <taxon>Alteromonadales</taxon>
        <taxon>Pseudoalteromonadaceae</taxon>
        <taxon>Pseudoalteromonas</taxon>
    </lineage>
</organism>
<reference evidence="2 3" key="1">
    <citation type="submission" date="2018-01" db="EMBL/GenBank/DDBJ databases">
        <authorList>
            <person name="Paulsen S."/>
            <person name="Gram L.K."/>
        </authorList>
    </citation>
    <scope>NUCLEOTIDE SEQUENCE [LARGE SCALE GENOMIC DNA]</scope>
    <source>
        <strain evidence="2 3">S2676</strain>
    </source>
</reference>
<dbReference type="EMBL" id="PNCI01000008">
    <property type="protein sequence ID" value="TMP31522.1"/>
    <property type="molecule type" value="Genomic_DNA"/>
</dbReference>
<dbReference type="PANTHER" id="PTHR24096:SF420">
    <property type="entry name" value="LONG-CHAIN-FATTY-ACID--COA LIGASE-RELATED"/>
    <property type="match status" value="1"/>
</dbReference>
<sequence length="508" mass="55462">MKQAKLTEIVGQFLQNTEAQQVVVKQSGSAQQLTMQDFRHALAQLNTRLTAQVADIDQHLVAIAIDPSANWILLDTHCIVSKTISVPIPTEFSDEQIAHLLEPVGYCFVDDFQVAKRIMAAAPQVGVIFSDGTLIKATEKAPNAELLTQLQQQDVIKIIHTSGTTSAPKGVLIRDAGLGGLIETLAQVYQHLGPWHYYSMVPFSLLIEQVLAIYLPFSSGGSCTLLPSGIRPFSTQSGMAGEYLESVRYANCNVLYLPPKLLEETLSILQRGEMSVADIFGSNQVHVVTGGAKVSAQLLIDLQAYGLEVDEGYGLSENSSVVAINTGAGKKLGSVGKLLPGLEARIEEGELLIKSPSLCAGYLNRDISACEFNDEGFLHTGDLAHFDEQGYLYIEGRIKNVIILSSGRNVSPEWVEATYKELDDVADVVVFGEAQESISGVVFTNQEMDEVQIQAALAQVASRLPTYCQIQQVRVQHLSESLRRRYFTVTGRPMRDKIAQDFFADIAA</sequence>
<dbReference type="InterPro" id="IPR042099">
    <property type="entry name" value="ANL_N_sf"/>
</dbReference>
<dbReference type="AlphaFoldDB" id="A0A5S3WSW1"/>
<dbReference type="SUPFAM" id="SSF56801">
    <property type="entry name" value="Acetyl-CoA synthetase-like"/>
    <property type="match status" value="1"/>
</dbReference>
<evidence type="ECO:0000313" key="3">
    <source>
        <dbReference type="Proteomes" id="UP000310249"/>
    </source>
</evidence>
<reference evidence="3" key="2">
    <citation type="submission" date="2019-06" db="EMBL/GenBank/DDBJ databases">
        <title>Co-occurence of chitin degradation, pigmentation and bioactivity in marine Pseudoalteromonas.</title>
        <authorList>
            <person name="Sonnenschein E.C."/>
            <person name="Bech P.K."/>
        </authorList>
    </citation>
    <scope>NUCLEOTIDE SEQUENCE [LARGE SCALE GENOMIC DNA]</scope>
    <source>
        <strain evidence="3">S2676</strain>
    </source>
</reference>
<dbReference type="Pfam" id="PF23562">
    <property type="entry name" value="AMP-binding_C_3"/>
    <property type="match status" value="1"/>
</dbReference>
<dbReference type="Gene3D" id="3.30.300.30">
    <property type="match status" value="1"/>
</dbReference>
<dbReference type="InterPro" id="IPR000873">
    <property type="entry name" value="AMP-dep_synth/lig_dom"/>
</dbReference>
<proteinExistence type="predicted"/>
<gene>
    <name evidence="2" type="ORF">CWB99_04520</name>
</gene>
<dbReference type="PROSITE" id="PS00455">
    <property type="entry name" value="AMP_BINDING"/>
    <property type="match status" value="1"/>
</dbReference>
<dbReference type="InterPro" id="IPR045851">
    <property type="entry name" value="AMP-bd_C_sf"/>
</dbReference>
<dbReference type="InterPro" id="IPR020845">
    <property type="entry name" value="AMP-binding_CS"/>
</dbReference>
<dbReference type="Pfam" id="PF00501">
    <property type="entry name" value="AMP-binding"/>
    <property type="match status" value="1"/>
</dbReference>